<dbReference type="EMBL" id="BMAV01016262">
    <property type="protein sequence ID" value="GFY66847.1"/>
    <property type="molecule type" value="Genomic_DNA"/>
</dbReference>
<accession>A0A8X7CJV4</accession>
<dbReference type="Proteomes" id="UP000886998">
    <property type="component" value="Unassembled WGS sequence"/>
</dbReference>
<keyword evidence="3" id="KW-1185">Reference proteome</keyword>
<gene>
    <name evidence="2" type="primary">NCL1_43356</name>
    <name evidence="2" type="ORF">TNIN_280711</name>
</gene>
<evidence type="ECO:0000256" key="1">
    <source>
        <dbReference type="SAM" id="MobiDB-lite"/>
    </source>
</evidence>
<dbReference type="AlphaFoldDB" id="A0A8X7CJV4"/>
<feature type="region of interest" description="Disordered" evidence="1">
    <location>
        <begin position="300"/>
        <end position="365"/>
    </location>
</feature>
<reference evidence="2" key="1">
    <citation type="submission" date="2020-08" db="EMBL/GenBank/DDBJ databases">
        <title>Multicomponent nature underlies the extraordinary mechanical properties of spider dragline silk.</title>
        <authorList>
            <person name="Kono N."/>
            <person name="Nakamura H."/>
            <person name="Mori M."/>
            <person name="Yoshida Y."/>
            <person name="Ohtoshi R."/>
            <person name="Malay A.D."/>
            <person name="Moran D.A.P."/>
            <person name="Tomita M."/>
            <person name="Numata K."/>
            <person name="Arakawa K."/>
        </authorList>
    </citation>
    <scope>NUCLEOTIDE SEQUENCE</scope>
</reference>
<sequence length="399" mass="45783">MKPVPEQLPSRSLLKVHWKRLLSGTLLSSGGLGCLFFLHSKERSKWTLLPLIAGSIGVSLMNLTFAEMCETDETDSENLPSQTQHELLILPEDSSPLESLEYLKMLYEEMADVYIDENKKSVTAISKIQCEDCKKMARNVYNETLGAESLTTEPGSLTLDLIHMKRHDKEESIISKKEFNEEIYKAESEFRDDIYTLFVETRKFIDHIMDPKLPRGDPEVLCMTEEEQDRYKFPCGRQISPECSEVVSKMRDIIHKLRSKFEETVDKYITSFRESRTKDFEEEKYARLKGVVQVIEREDVQSLEESGTQTEEVGVSTEEATLQTAQPEDPSDSKVDESKTLESEQKKLDEADVFSNGFSNRTGGEYFQNIRKEVGDMVREMKRRNAIANSSEKGILDDF</sequence>
<protein>
    <submittedName>
        <fullName evidence="2">Uncharacterized protein</fullName>
    </submittedName>
</protein>
<feature type="compositionally biased region" description="Basic and acidic residues" evidence="1">
    <location>
        <begin position="331"/>
        <end position="350"/>
    </location>
</feature>
<evidence type="ECO:0000313" key="3">
    <source>
        <dbReference type="Proteomes" id="UP000886998"/>
    </source>
</evidence>
<dbReference type="OrthoDB" id="10361753at2759"/>
<evidence type="ECO:0000313" key="2">
    <source>
        <dbReference type="EMBL" id="GFY66847.1"/>
    </source>
</evidence>
<proteinExistence type="predicted"/>
<comment type="caution">
    <text evidence="2">The sequence shown here is derived from an EMBL/GenBank/DDBJ whole genome shotgun (WGS) entry which is preliminary data.</text>
</comment>
<dbReference type="PROSITE" id="PS51257">
    <property type="entry name" value="PROKAR_LIPOPROTEIN"/>
    <property type="match status" value="1"/>
</dbReference>
<organism evidence="2 3">
    <name type="scientific">Trichonephila inaurata madagascariensis</name>
    <dbReference type="NCBI Taxonomy" id="2747483"/>
    <lineage>
        <taxon>Eukaryota</taxon>
        <taxon>Metazoa</taxon>
        <taxon>Ecdysozoa</taxon>
        <taxon>Arthropoda</taxon>
        <taxon>Chelicerata</taxon>
        <taxon>Arachnida</taxon>
        <taxon>Araneae</taxon>
        <taxon>Araneomorphae</taxon>
        <taxon>Entelegynae</taxon>
        <taxon>Araneoidea</taxon>
        <taxon>Nephilidae</taxon>
        <taxon>Trichonephila</taxon>
        <taxon>Trichonephila inaurata</taxon>
    </lineage>
</organism>
<name>A0A8X7CJV4_9ARAC</name>